<dbReference type="RefSeq" id="WP_047579384.1">
    <property type="nucleotide sequence ID" value="NZ_JPQT01000159.1"/>
</dbReference>
<dbReference type="Proteomes" id="UP000028643">
    <property type="component" value="Unassembled WGS sequence"/>
</dbReference>
<comment type="caution">
    <text evidence="2">The sequence shown here is derived from an EMBL/GenBank/DDBJ whole genome shotgun (WGS) entry which is preliminary data.</text>
</comment>
<evidence type="ECO:0000313" key="2">
    <source>
        <dbReference type="EMBL" id="KFE44831.1"/>
    </source>
</evidence>
<dbReference type="Pfam" id="PF20249">
    <property type="entry name" value="VasX_N"/>
    <property type="match status" value="1"/>
</dbReference>
<reference evidence="2 3" key="1">
    <citation type="submission" date="2014-07" db="EMBL/GenBank/DDBJ databases">
        <title>Draft Genome Sequences of Environmental Pseudomonas syringae strains.</title>
        <authorList>
            <person name="Baltrus D.A."/>
            <person name="Berge O."/>
            <person name="Morris C."/>
        </authorList>
    </citation>
    <scope>NUCLEOTIDE SEQUENCE [LARGE SCALE GENOMIC DNA]</scope>
    <source>
        <strain evidence="2 3">CEB003</strain>
    </source>
</reference>
<dbReference type="PATRIC" id="fig|317.174.peg.5849"/>
<dbReference type="EMBL" id="JPQT01000159">
    <property type="protein sequence ID" value="KFE44831.1"/>
    <property type="molecule type" value="Genomic_DNA"/>
</dbReference>
<dbReference type="CDD" id="cd20708">
    <property type="entry name" value="MIX_IV"/>
    <property type="match status" value="1"/>
</dbReference>
<gene>
    <name evidence="2" type="ORF">IV02_28650</name>
</gene>
<dbReference type="InterPro" id="IPR046864">
    <property type="entry name" value="VasX_N"/>
</dbReference>
<evidence type="ECO:0000313" key="3">
    <source>
        <dbReference type="Proteomes" id="UP000028643"/>
    </source>
</evidence>
<dbReference type="AlphaFoldDB" id="A0A085UNR8"/>
<proteinExistence type="predicted"/>
<name>A0A085UNR8_PSESX</name>
<accession>A0A085UNR8</accession>
<feature type="non-terminal residue" evidence="2">
    <location>
        <position position="728"/>
    </location>
</feature>
<organism evidence="2 3">
    <name type="scientific">Pseudomonas syringae</name>
    <dbReference type="NCBI Taxonomy" id="317"/>
    <lineage>
        <taxon>Bacteria</taxon>
        <taxon>Pseudomonadati</taxon>
        <taxon>Pseudomonadota</taxon>
        <taxon>Gammaproteobacteria</taxon>
        <taxon>Pseudomonadales</taxon>
        <taxon>Pseudomonadaceae</taxon>
        <taxon>Pseudomonas</taxon>
    </lineage>
</organism>
<protein>
    <recommendedName>
        <fullName evidence="1">Toxin VasX N-terminal region domain-containing protein</fullName>
    </recommendedName>
</protein>
<evidence type="ECO:0000259" key="1">
    <source>
        <dbReference type="Pfam" id="PF20249"/>
    </source>
</evidence>
<feature type="domain" description="Toxin VasX N-terminal region" evidence="1">
    <location>
        <begin position="31"/>
        <end position="166"/>
    </location>
</feature>
<sequence>MIDPCMTPRGHMAILVANSKSADAPDTGGMCPLMMQTLQLLPVRYARVEELDPSLELSMPYELQSRPLGFRLLRDGYLYIIDSATGWLHEYQTRDGSVVALLFKGSEVVADRRTTVVEVDPALVFSRSSVLHVTYSEVQWTAFKCAQVLKVAAEREYFMQRISFEGVDHGQGQDLVDDTSMAVWLAETSGAWADKPGDTSPDIPYGWEKPALYRQTILEEFTSQVIGTHKRDFLFLAVRDDVGVMRDLANHQNHVVEQIQAWADGGAEKGDVERDYLLGCYIESITLIDEDKLNQRAKRDRPLQALLDDLQALPEPERSQTRKTLREVMSEDNSQHTDIYFNNDQLPADLQARLDQAKPDRFSMDDGIDARAHTIQQYQLEQKFVGTSPDFIARHRKALWRLYRQVDKTTKELLYGAKFGQRGINELIDRPAMDAFVQRQREVLQPLNTLLEKITQDRVDLLIKDRLHRALWYYDIEDSEQVDHALLTEYDCLKDLCRSDSAIEQTLAWLNANPAMTRQMFYAAPRSAQTELGVQFAYITNAGWLLIKDAPAWLERLKHWGAGLVLNPENLSPATQVNAAAALGSLAPALQMGMQQAVQDFMQHLDKGQMPDIEELFRRMPKGAGVAILDAAKREGVTFVVGNAEDARHAGKTVEEVLGLRRQLTSTKSVAKHRKAQDKFWHLTPQAQSFKDREQALKLSLQEHEAQLARLISPIGALPEDATHLQAA</sequence>